<evidence type="ECO:0000313" key="3">
    <source>
        <dbReference type="Proteomes" id="UP000688137"/>
    </source>
</evidence>
<evidence type="ECO:0000313" key="2">
    <source>
        <dbReference type="EMBL" id="CAD8065123.1"/>
    </source>
</evidence>
<feature type="region of interest" description="Disordered" evidence="1">
    <location>
        <begin position="82"/>
        <end position="108"/>
    </location>
</feature>
<protein>
    <submittedName>
        <fullName evidence="2">Uncharacterized protein</fullName>
    </submittedName>
</protein>
<name>A0A8S1LI50_PARPR</name>
<organism evidence="2 3">
    <name type="scientific">Paramecium primaurelia</name>
    <dbReference type="NCBI Taxonomy" id="5886"/>
    <lineage>
        <taxon>Eukaryota</taxon>
        <taxon>Sar</taxon>
        <taxon>Alveolata</taxon>
        <taxon>Ciliophora</taxon>
        <taxon>Intramacronucleata</taxon>
        <taxon>Oligohymenophorea</taxon>
        <taxon>Peniculida</taxon>
        <taxon>Parameciidae</taxon>
        <taxon>Paramecium</taxon>
    </lineage>
</organism>
<dbReference type="EMBL" id="CAJJDM010000036">
    <property type="protein sequence ID" value="CAD8065123.1"/>
    <property type="molecule type" value="Genomic_DNA"/>
</dbReference>
<gene>
    <name evidence="2" type="ORF">PPRIM_AZ9-3.1.T0370109</name>
</gene>
<sequence>MIHQNLAFGNLITSNQLERLVKQQKILLKSPQEKNDKKIKSKRLFRSTSFKTEQHALLLLTPKNRSTKSPMLLKPPIEKNALKRLPSKPNPYDALGKSEKSFTSTQRRSSAPLLKITRRWSYHETLTEKQRRLNNKAPKTTIKYHYITAEKAKKKKLNRLRWQYKFISRLQKNKIKKLRSKTLPLAPFIRMRHTRAKTIAEEQYHGPILNLEESLIRKIDILVMQRKSAMRRHTCFQIPKKSVLVSKEKLINYQKQISEYLVKTQQEPENQVEFSPALDQIRAYQKRVNFSDRKQSLKISHPKKKSFVSEMIKKQSHSIITSYISNKAVTLNSEHQSISYTPLNQLIQKKTHTIHEKIVNNNQTWSDKTLIKRRPNLLIKLQPYLSKQVVVK</sequence>
<accession>A0A8S1LI50</accession>
<reference evidence="2" key="1">
    <citation type="submission" date="2021-01" db="EMBL/GenBank/DDBJ databases">
        <authorList>
            <consortium name="Genoscope - CEA"/>
            <person name="William W."/>
        </authorList>
    </citation>
    <scope>NUCLEOTIDE SEQUENCE</scope>
</reference>
<dbReference type="Proteomes" id="UP000688137">
    <property type="component" value="Unassembled WGS sequence"/>
</dbReference>
<comment type="caution">
    <text evidence="2">The sequence shown here is derived from an EMBL/GenBank/DDBJ whole genome shotgun (WGS) entry which is preliminary data.</text>
</comment>
<proteinExistence type="predicted"/>
<keyword evidence="3" id="KW-1185">Reference proteome</keyword>
<dbReference type="AlphaFoldDB" id="A0A8S1LI50"/>
<evidence type="ECO:0000256" key="1">
    <source>
        <dbReference type="SAM" id="MobiDB-lite"/>
    </source>
</evidence>
<dbReference type="OMA" id="IARRWSY"/>